<feature type="transmembrane region" description="Helical" evidence="1">
    <location>
        <begin position="12"/>
        <end position="29"/>
    </location>
</feature>
<dbReference type="InterPro" id="IPR001036">
    <property type="entry name" value="Acrflvin-R"/>
</dbReference>
<feature type="transmembrane region" description="Helical" evidence="1">
    <location>
        <begin position="340"/>
        <end position="357"/>
    </location>
</feature>
<gene>
    <name evidence="2" type="ORF">HNQ58_000799</name>
</gene>
<dbReference type="PANTHER" id="PTHR32063">
    <property type="match status" value="1"/>
</dbReference>
<evidence type="ECO:0000256" key="1">
    <source>
        <dbReference type="SAM" id="Phobius"/>
    </source>
</evidence>
<feature type="transmembrane region" description="Helical" evidence="1">
    <location>
        <begin position="941"/>
        <end position="962"/>
    </location>
</feature>
<dbReference type="EMBL" id="JACHHX010000004">
    <property type="protein sequence ID" value="MBB5014922.1"/>
    <property type="molecule type" value="Genomic_DNA"/>
</dbReference>
<name>A0A7W7XYS4_9GAMM</name>
<feature type="transmembrane region" description="Helical" evidence="1">
    <location>
        <begin position="468"/>
        <end position="489"/>
    </location>
</feature>
<comment type="caution">
    <text evidence="2">The sequence shown here is derived from an EMBL/GenBank/DDBJ whole genome shotgun (WGS) entry which is preliminary data.</text>
</comment>
<dbReference type="Pfam" id="PF00873">
    <property type="entry name" value="ACR_tran"/>
    <property type="match status" value="2"/>
</dbReference>
<organism evidence="2 3">
    <name type="scientific">Rehaibacterium terrae</name>
    <dbReference type="NCBI Taxonomy" id="1341696"/>
    <lineage>
        <taxon>Bacteria</taxon>
        <taxon>Pseudomonadati</taxon>
        <taxon>Pseudomonadota</taxon>
        <taxon>Gammaproteobacteria</taxon>
        <taxon>Lysobacterales</taxon>
        <taxon>Lysobacteraceae</taxon>
        <taxon>Rehaibacterium</taxon>
    </lineage>
</organism>
<feature type="transmembrane region" description="Helical" evidence="1">
    <location>
        <begin position="1000"/>
        <end position="1021"/>
    </location>
</feature>
<reference evidence="2 3" key="1">
    <citation type="submission" date="2020-08" db="EMBL/GenBank/DDBJ databases">
        <title>Genomic Encyclopedia of Type Strains, Phase IV (KMG-IV): sequencing the most valuable type-strain genomes for metagenomic binning, comparative biology and taxonomic classification.</title>
        <authorList>
            <person name="Goeker M."/>
        </authorList>
    </citation>
    <scope>NUCLEOTIDE SEQUENCE [LARGE SCALE GENOMIC DNA]</scope>
    <source>
        <strain evidence="2 3">DSM 25897</strain>
    </source>
</reference>
<dbReference type="Gene3D" id="3.30.2090.10">
    <property type="entry name" value="Multidrug efflux transporter AcrB TolC docking domain, DN and DC subdomains"/>
    <property type="match status" value="2"/>
</dbReference>
<keyword evidence="1" id="KW-0812">Transmembrane</keyword>
<feature type="transmembrane region" description="Helical" evidence="1">
    <location>
        <begin position="363"/>
        <end position="381"/>
    </location>
</feature>
<dbReference type="Proteomes" id="UP000519004">
    <property type="component" value="Unassembled WGS sequence"/>
</dbReference>
<feature type="transmembrane region" description="Helical" evidence="1">
    <location>
        <begin position="435"/>
        <end position="456"/>
    </location>
</feature>
<keyword evidence="1" id="KW-1133">Transmembrane helix</keyword>
<dbReference type="Gene3D" id="3.30.70.1430">
    <property type="entry name" value="Multidrug efflux transporter AcrB pore domain"/>
    <property type="match status" value="2"/>
</dbReference>
<keyword evidence="3" id="KW-1185">Reference proteome</keyword>
<dbReference type="PANTHER" id="PTHR32063:SF0">
    <property type="entry name" value="SWARMING MOTILITY PROTEIN SWRC"/>
    <property type="match status" value="1"/>
</dbReference>
<keyword evidence="1" id="KW-0472">Membrane</keyword>
<dbReference type="InterPro" id="IPR027463">
    <property type="entry name" value="AcrB_DN_DC_subdom"/>
</dbReference>
<sequence length="1129" mass="122339">MSLVEFSTRRRVTIAMATVTFVLFGLIALKDLKVNLLPDLSYPTLTVRTEYTGAAPSEIENLITEPVEEAVGVVKNLRKLRSVSRTGQSDVILEFAWGTDMDRAGMEVRDKLEVLRLPLEAKKPVLLRFNPSTEPIMRLVLSGQGEAAGSEMAELMRLRRFADEELKKRLEPVEGVAAVKVSGGLEDEVQVEIDQHQLARLNLSVGQVIDRLRQENVNISGGRIEEGSQRYLVRTINQFVDLDEMRELLVTNFDGVPIRLRDVATIRQGFKEREAVIRLDGREAVELAIYKEGDANTVTVAENVHRVLERLRKDLPPDARLTEVDDQSVFIKQALSEVRSEALIGGSLAILIIFFFLRNGWSTLVIGLSLPISIIATFFFMGQLGLSLNIMSLAGLALAAGMVVDDSIVVLESIAKARERGLGILEAAVQGTREVSMAVVASTLTTVAVFLPLVFVHGIAGQLFRDQALTVTIAMLMSLLVSLTLIPMLSSLKAKAPMGYRPETGGDTRAVWRQILDYGLGLARWPLGGSMAPALRGGLFLLTLPLKLVPLVLVGIVMLLAMLAPRLLFATSWLATTTGRLLAATVGRLLHFIGAVLMRGYGRVERFYAQVLPQALERPALVLATATLAFAAVLALVPTMGMDLIPQLAQDRFEMTAKLPAGTQLRDTDALVRELQAAHANDPGVRVIYGVSGSGTRLDANPTESGENIGKLTVVLERGAGARAEAAAIERLRATMQRYPGVEVKFGRPELFSMATPVEIELRGSDLGALERAGRDLAERMAGDDRFADIKTTVEGGFPEIQIRFDQERAAALGLTTRQIADQVVRKVRGEVATRYSFRDRKIDVLVRAQESDRASVADIRRLIVNPQSDRPVTLDAVAEVIATTGPSEIHRADQSRVAIVSANLRHGDLGSAVAAVQRMVAEKPLAAGVRMHIGGQGEELDASTASLLFAFGLAIFLVYLVMASQFESLLHPFVIMFTIPLAVVGAVLALILTGNSLSVVVFIGLILLAGIVVKNAIVLIDRINQLRIAGVPKRRAILEGAEARLRPIVMTTMTTVFGFMPLALGLGEGAEVRAPMAITVIGGLVVSTLLTLVVIPVMYDLLDRKTDEAYAARNRPLSAGDGTGEATA</sequence>
<feature type="transmembrane region" description="Helical" evidence="1">
    <location>
        <begin position="1079"/>
        <end position="1100"/>
    </location>
</feature>
<feature type="transmembrane region" description="Helical" evidence="1">
    <location>
        <begin position="974"/>
        <end position="993"/>
    </location>
</feature>
<dbReference type="GO" id="GO:0042910">
    <property type="term" value="F:xenobiotic transmembrane transporter activity"/>
    <property type="evidence" value="ECO:0007669"/>
    <property type="project" value="TreeGrafter"/>
</dbReference>
<dbReference type="Gene3D" id="1.20.1640.10">
    <property type="entry name" value="Multidrug efflux transporter AcrB transmembrane domain"/>
    <property type="match status" value="2"/>
</dbReference>
<dbReference type="RefSeq" id="WP_183947493.1">
    <property type="nucleotide sequence ID" value="NZ_JACHHX010000004.1"/>
</dbReference>
<feature type="transmembrane region" description="Helical" evidence="1">
    <location>
        <begin position="581"/>
        <end position="601"/>
    </location>
</feature>
<feature type="transmembrane region" description="Helical" evidence="1">
    <location>
        <begin position="1049"/>
        <end position="1067"/>
    </location>
</feature>
<dbReference type="SUPFAM" id="SSF82866">
    <property type="entry name" value="Multidrug efflux transporter AcrB transmembrane domain"/>
    <property type="match status" value="2"/>
</dbReference>
<evidence type="ECO:0000313" key="2">
    <source>
        <dbReference type="EMBL" id="MBB5014922.1"/>
    </source>
</evidence>
<protein>
    <submittedName>
        <fullName evidence="2">HAE1 family hydrophobic/amphiphilic exporter-1</fullName>
    </submittedName>
</protein>
<dbReference type="GO" id="GO:0005886">
    <property type="term" value="C:plasma membrane"/>
    <property type="evidence" value="ECO:0007669"/>
    <property type="project" value="TreeGrafter"/>
</dbReference>
<feature type="transmembrane region" description="Helical" evidence="1">
    <location>
        <begin position="548"/>
        <end position="569"/>
    </location>
</feature>
<feature type="transmembrane region" description="Helical" evidence="1">
    <location>
        <begin position="621"/>
        <end position="645"/>
    </location>
</feature>
<proteinExistence type="predicted"/>
<dbReference type="SUPFAM" id="SSF82714">
    <property type="entry name" value="Multidrug efflux transporter AcrB TolC docking domain, DN and DC subdomains"/>
    <property type="match status" value="2"/>
</dbReference>
<accession>A0A7W7XYS4</accession>
<dbReference type="AlphaFoldDB" id="A0A7W7XYS4"/>
<dbReference type="PRINTS" id="PR00702">
    <property type="entry name" value="ACRIFLAVINRP"/>
</dbReference>
<dbReference type="SUPFAM" id="SSF82693">
    <property type="entry name" value="Multidrug efflux transporter AcrB pore domain, PN1, PN2, PC1 and PC2 subdomains"/>
    <property type="match status" value="3"/>
</dbReference>
<feature type="transmembrane region" description="Helical" evidence="1">
    <location>
        <begin position="393"/>
        <end position="415"/>
    </location>
</feature>
<evidence type="ECO:0000313" key="3">
    <source>
        <dbReference type="Proteomes" id="UP000519004"/>
    </source>
</evidence>